<keyword evidence="2" id="KW-0812">Transmembrane</keyword>
<proteinExistence type="predicted"/>
<evidence type="ECO:0000256" key="1">
    <source>
        <dbReference type="SAM" id="MobiDB-lite"/>
    </source>
</evidence>
<keyword evidence="4" id="KW-1185">Reference proteome</keyword>
<feature type="region of interest" description="Disordered" evidence="1">
    <location>
        <begin position="1"/>
        <end position="27"/>
    </location>
</feature>
<keyword evidence="2" id="KW-0472">Membrane</keyword>
<name>A0A517KXB9_9PEZI</name>
<organism evidence="3 4">
    <name type="scientific">Venturia effusa</name>
    <dbReference type="NCBI Taxonomy" id="50376"/>
    <lineage>
        <taxon>Eukaryota</taxon>
        <taxon>Fungi</taxon>
        <taxon>Dikarya</taxon>
        <taxon>Ascomycota</taxon>
        <taxon>Pezizomycotina</taxon>
        <taxon>Dothideomycetes</taxon>
        <taxon>Pleosporomycetidae</taxon>
        <taxon>Venturiales</taxon>
        <taxon>Venturiaceae</taxon>
        <taxon>Venturia</taxon>
    </lineage>
</organism>
<dbReference type="Proteomes" id="UP000316270">
    <property type="component" value="Chromosome 1"/>
</dbReference>
<dbReference type="AlphaFoldDB" id="A0A517KXB9"/>
<accession>A0A517KXB9</accession>
<feature type="transmembrane region" description="Helical" evidence="2">
    <location>
        <begin position="34"/>
        <end position="57"/>
    </location>
</feature>
<evidence type="ECO:0000256" key="2">
    <source>
        <dbReference type="SAM" id="Phobius"/>
    </source>
</evidence>
<evidence type="ECO:0000313" key="3">
    <source>
        <dbReference type="EMBL" id="QDS68023.1"/>
    </source>
</evidence>
<protein>
    <submittedName>
        <fullName evidence="3">Uncharacterized protein</fullName>
    </submittedName>
</protein>
<gene>
    <name evidence="3" type="ORF">FKW77_009486</name>
</gene>
<dbReference type="EMBL" id="CP042185">
    <property type="protein sequence ID" value="QDS68023.1"/>
    <property type="molecule type" value="Genomic_DNA"/>
</dbReference>
<sequence>MPSSHSSLADHLQPILPLETPTAKNTPTKTPPSLIIFIYILTALLALSIVWFAYVMLRLQREGGIEEWGLSAGERRAKRRVERERVVGVR</sequence>
<evidence type="ECO:0000313" key="4">
    <source>
        <dbReference type="Proteomes" id="UP000316270"/>
    </source>
</evidence>
<keyword evidence="2" id="KW-1133">Transmembrane helix</keyword>
<reference evidence="3 4" key="1">
    <citation type="submission" date="2019-07" db="EMBL/GenBank/DDBJ databases">
        <title>Finished genome of Venturia effusa.</title>
        <authorList>
            <person name="Young C.A."/>
            <person name="Cox M.P."/>
            <person name="Ganley A.R.D."/>
            <person name="David W.J."/>
        </authorList>
    </citation>
    <scope>NUCLEOTIDE SEQUENCE [LARGE SCALE GENOMIC DNA]</scope>
    <source>
        <strain evidence="4">albino</strain>
    </source>
</reference>